<dbReference type="EMBL" id="FWZX01000023">
    <property type="protein sequence ID" value="SMF60692.1"/>
    <property type="molecule type" value="Genomic_DNA"/>
</dbReference>
<dbReference type="RefSeq" id="WP_085125013.1">
    <property type="nucleotide sequence ID" value="NZ_FWZX01000023.1"/>
</dbReference>
<evidence type="ECO:0000313" key="1">
    <source>
        <dbReference type="EMBL" id="SMF60692.1"/>
    </source>
</evidence>
<evidence type="ECO:0008006" key="3">
    <source>
        <dbReference type="Google" id="ProtNLM"/>
    </source>
</evidence>
<evidence type="ECO:0000313" key="2">
    <source>
        <dbReference type="Proteomes" id="UP000192917"/>
    </source>
</evidence>
<proteinExistence type="predicted"/>
<dbReference type="InterPro" id="IPR012668">
    <property type="entry name" value="CHP02466"/>
</dbReference>
<name>A0A1Y6CEW4_9PROT</name>
<sequence length="229" mass="25305">MALHYQISQDLLLAFPTPMLKAQMPGAEQVNPGLRELILQRERDDPGVLRSNVGGWHSRDDLLNWPGREIEALKGWITHGVQRLTETTYGGDARGLRFDLDGDAWANVLRDGGYNKLHNHIGCSWSGVYYVSLGERRADVPGNGQIEFLDPRFGVDAVELPGRPFGGSYVIDPEPGMLVIFPSWLYHYVNPFHGSGERITVAFNIRVRMLGQPQGPGQGPGQAPAPGPR</sequence>
<protein>
    <recommendedName>
        <fullName evidence="3">2OG-Fe(II) oxygenase</fullName>
    </recommendedName>
</protein>
<gene>
    <name evidence="1" type="ORF">SAMN05428998_12379</name>
</gene>
<dbReference type="AlphaFoldDB" id="A0A1Y6CEW4"/>
<dbReference type="Pfam" id="PF13759">
    <property type="entry name" value="2OG-FeII_Oxy_5"/>
    <property type="match status" value="1"/>
</dbReference>
<reference evidence="1 2" key="1">
    <citation type="submission" date="2017-04" db="EMBL/GenBank/DDBJ databases">
        <authorList>
            <person name="Afonso C.L."/>
            <person name="Miller P.J."/>
            <person name="Scott M.A."/>
            <person name="Spackman E."/>
            <person name="Goraichik I."/>
            <person name="Dimitrov K.M."/>
            <person name="Suarez D.L."/>
            <person name="Swayne D.E."/>
        </authorList>
    </citation>
    <scope>NUCLEOTIDE SEQUENCE [LARGE SCALE GENOMIC DNA]</scope>
    <source>
        <strain evidence="1 2">USBA 355</strain>
    </source>
</reference>
<dbReference type="STRING" id="560819.SAMN05428998_12379"/>
<dbReference type="Gene3D" id="2.60.120.620">
    <property type="entry name" value="q2cbj1_9rhob like domain"/>
    <property type="match status" value="1"/>
</dbReference>
<keyword evidence="2" id="KW-1185">Reference proteome</keyword>
<dbReference type="NCBIfam" id="TIGR02466">
    <property type="entry name" value="TIGR02466 family protein"/>
    <property type="match status" value="1"/>
</dbReference>
<dbReference type="Proteomes" id="UP000192917">
    <property type="component" value="Unassembled WGS sequence"/>
</dbReference>
<organism evidence="1 2">
    <name type="scientific">Tistlia consotensis USBA 355</name>
    <dbReference type="NCBI Taxonomy" id="560819"/>
    <lineage>
        <taxon>Bacteria</taxon>
        <taxon>Pseudomonadati</taxon>
        <taxon>Pseudomonadota</taxon>
        <taxon>Alphaproteobacteria</taxon>
        <taxon>Rhodospirillales</taxon>
        <taxon>Rhodovibrionaceae</taxon>
        <taxon>Tistlia</taxon>
    </lineage>
</organism>
<accession>A0A1Y6CEW4</accession>